<dbReference type="RefSeq" id="WP_277866921.1">
    <property type="nucleotide sequence ID" value="NZ_JAKKUT010000002.1"/>
</dbReference>
<proteinExistence type="predicted"/>
<dbReference type="Proteomes" id="UP001154265">
    <property type="component" value="Unassembled WGS sequence"/>
</dbReference>
<protein>
    <submittedName>
        <fullName evidence="1">BrnA antitoxin family protein</fullName>
    </submittedName>
</protein>
<comment type="caution">
    <text evidence="1">The sequence shown here is derived from an EMBL/GenBank/DDBJ whole genome shotgun (WGS) entry which is preliminary data.</text>
</comment>
<evidence type="ECO:0000313" key="1">
    <source>
        <dbReference type="EMBL" id="MDG2991039.1"/>
    </source>
</evidence>
<name>A0ABT6EZJ9_9SYNE</name>
<dbReference type="EMBL" id="JAKKUT010000002">
    <property type="protein sequence ID" value="MDG2991039.1"/>
    <property type="molecule type" value="Genomic_DNA"/>
</dbReference>
<sequence>MKVEYDFSQAKQGAVIPQTGKTRITIYIDDDVLETFRERSESAGKGYQTMMNEALRQYLEKVKQPLDEETLRRVLQEELQELRAEK</sequence>
<evidence type="ECO:0000313" key="2">
    <source>
        <dbReference type="Proteomes" id="UP001154265"/>
    </source>
</evidence>
<dbReference type="InterPro" id="IPR025528">
    <property type="entry name" value="BrnA_antitoxin"/>
</dbReference>
<accession>A0ABT6EZJ9</accession>
<reference evidence="1" key="1">
    <citation type="journal article" date="2022" name="Genome Biol. Evol.">
        <title>A New Gene Family Diagnostic for Intracellular Biomineralization of Amorphous Ca Carbonates by Cyanobacteria.</title>
        <authorList>
            <person name="Benzerara K."/>
            <person name="Duprat E."/>
            <person name="Bitard-Feildel T."/>
            <person name="Caumes G."/>
            <person name="Cassier-Chauvat C."/>
            <person name="Chauvat F."/>
            <person name="Dezi M."/>
            <person name="Diop S.I."/>
            <person name="Gaschignard G."/>
            <person name="Gorgen S."/>
            <person name="Gugger M."/>
            <person name="Lopez-Garcia P."/>
            <person name="Millet M."/>
            <person name="Skouri-Panet F."/>
            <person name="Moreira D."/>
            <person name="Callebaut I."/>
        </authorList>
    </citation>
    <scope>NUCLEOTIDE SEQUENCE</scope>
    <source>
        <strain evidence="1">G9</strain>
    </source>
</reference>
<dbReference type="Pfam" id="PF14384">
    <property type="entry name" value="BrnA_antitoxin"/>
    <property type="match status" value="1"/>
</dbReference>
<organism evidence="1 2">
    <name type="scientific">Candidatus Synechococcus calcipolaris G9</name>
    <dbReference type="NCBI Taxonomy" id="1497997"/>
    <lineage>
        <taxon>Bacteria</taxon>
        <taxon>Bacillati</taxon>
        <taxon>Cyanobacteriota</taxon>
        <taxon>Cyanophyceae</taxon>
        <taxon>Synechococcales</taxon>
        <taxon>Synechococcaceae</taxon>
        <taxon>Synechococcus</taxon>
    </lineage>
</organism>
<gene>
    <name evidence="1" type="ORF">L3556_08890</name>
</gene>
<keyword evidence="2" id="KW-1185">Reference proteome</keyword>
<reference evidence="1" key="2">
    <citation type="submission" date="2022-01" db="EMBL/GenBank/DDBJ databases">
        <authorList>
            <person name="Zivanovic Y."/>
            <person name="Moreira D."/>
            <person name="Lopez-Garcia P."/>
        </authorList>
    </citation>
    <scope>NUCLEOTIDE SEQUENCE</scope>
    <source>
        <strain evidence="1">G9</strain>
    </source>
</reference>